<comment type="caution">
    <text evidence="2">The sequence shown here is derived from an EMBL/GenBank/DDBJ whole genome shotgun (WGS) entry which is preliminary data.</text>
</comment>
<accession>A0A4Q4TPV0</accession>
<protein>
    <submittedName>
        <fullName evidence="2">Uncharacterized protein</fullName>
    </submittedName>
</protein>
<proteinExistence type="predicted"/>
<evidence type="ECO:0000313" key="2">
    <source>
        <dbReference type="EMBL" id="RYP09305.1"/>
    </source>
</evidence>
<feature type="region of interest" description="Disordered" evidence="1">
    <location>
        <begin position="49"/>
        <end position="71"/>
    </location>
</feature>
<evidence type="ECO:0000256" key="1">
    <source>
        <dbReference type="SAM" id="MobiDB-lite"/>
    </source>
</evidence>
<dbReference type="AlphaFoldDB" id="A0A4Q4TPV0"/>
<dbReference type="Proteomes" id="UP000293360">
    <property type="component" value="Unassembled WGS sequence"/>
</dbReference>
<reference evidence="2 3" key="1">
    <citation type="submission" date="2018-06" db="EMBL/GenBank/DDBJ databases">
        <title>Complete Genomes of Monosporascus.</title>
        <authorList>
            <person name="Robinson A.J."/>
            <person name="Natvig D.O."/>
        </authorList>
    </citation>
    <scope>NUCLEOTIDE SEQUENCE [LARGE SCALE GENOMIC DNA]</scope>
    <source>
        <strain evidence="2 3">CBS 110550</strain>
    </source>
</reference>
<dbReference type="STRING" id="155417.A0A4Q4TPV0"/>
<organism evidence="2 3">
    <name type="scientific">Monosporascus ibericus</name>
    <dbReference type="NCBI Taxonomy" id="155417"/>
    <lineage>
        <taxon>Eukaryota</taxon>
        <taxon>Fungi</taxon>
        <taxon>Dikarya</taxon>
        <taxon>Ascomycota</taxon>
        <taxon>Pezizomycotina</taxon>
        <taxon>Sordariomycetes</taxon>
        <taxon>Xylariomycetidae</taxon>
        <taxon>Xylariales</taxon>
        <taxon>Xylariales incertae sedis</taxon>
        <taxon>Monosporascus</taxon>
    </lineage>
</organism>
<dbReference type="EMBL" id="QJNU01000041">
    <property type="protein sequence ID" value="RYP09305.1"/>
    <property type="molecule type" value="Genomic_DNA"/>
</dbReference>
<dbReference type="OrthoDB" id="5304511at2759"/>
<keyword evidence="3" id="KW-1185">Reference proteome</keyword>
<sequence length="302" mass="34469">MFLKKVAYWEVEEMSCIHMYLSSLVGEIFGSLQDRFVSAALSSPVIEHTQPRFRSQRRHRARSSGPTGGPHILRGTIAGHSDDTSIYPPSTASLTFHDNGEDLHQEQDKMVSFDSLELDGEFGDLDFFQDTPMCSYRSQQPINYMCSLGLDFIYDILLADAQERKDILKYYTMSPNFLCEALERTSPPPVLYAKRLEYVDNRVQYAKISGWVEGSPSTCNLGWLEYGSPRVGVSGCYFEESSLQARGYVFWDSQRIQLPGFGKPYPKEVRAIFGRHDRESVESRLKGFSVPCSELRRIVEEF</sequence>
<gene>
    <name evidence="2" type="ORF">DL764_001352</name>
</gene>
<evidence type="ECO:0000313" key="3">
    <source>
        <dbReference type="Proteomes" id="UP000293360"/>
    </source>
</evidence>
<name>A0A4Q4TPV0_9PEZI</name>